<dbReference type="AlphaFoldDB" id="A0A0G9MSN1"/>
<sequence>MFGAEGPFGANGPFGPNGPFGRNGVFGDNFPFGKVMKPGKGPQRAKRMRRKRMFGGDELRLVLLGLIAEEPRHGYDCIKALEEASDGSYAPSPGVVYPTLAMMVDEGVIAEQDGESARKVYEATDAGREELDERADEIDPLLDRVGRRAKRARAARSSDVMRSIGNLASVITNRAARGELNGANKDKVIDLIDEMARRIERL</sequence>
<keyword evidence="3" id="KW-1185">Reference proteome</keyword>
<dbReference type="Proteomes" id="UP000053070">
    <property type="component" value="Unassembled WGS sequence"/>
</dbReference>
<dbReference type="Pfam" id="PF03551">
    <property type="entry name" value="PadR"/>
    <property type="match status" value="1"/>
</dbReference>
<evidence type="ECO:0000259" key="1">
    <source>
        <dbReference type="Pfam" id="PF03551"/>
    </source>
</evidence>
<dbReference type="STRING" id="502682.BMF35_a0143"/>
<dbReference type="SUPFAM" id="SSF46785">
    <property type="entry name" value="Winged helix' DNA-binding domain"/>
    <property type="match status" value="1"/>
</dbReference>
<organism evidence="2 3">
    <name type="scientific">Aurantiacibacter gangjinensis</name>
    <dbReference type="NCBI Taxonomy" id="502682"/>
    <lineage>
        <taxon>Bacteria</taxon>
        <taxon>Pseudomonadati</taxon>
        <taxon>Pseudomonadota</taxon>
        <taxon>Alphaproteobacteria</taxon>
        <taxon>Sphingomonadales</taxon>
        <taxon>Erythrobacteraceae</taxon>
        <taxon>Aurantiacibacter</taxon>
    </lineage>
</organism>
<dbReference type="Gene3D" id="1.10.10.10">
    <property type="entry name" value="Winged helix-like DNA-binding domain superfamily/Winged helix DNA-binding domain"/>
    <property type="match status" value="1"/>
</dbReference>
<accession>A0A0G9MSN1</accession>
<dbReference type="PANTHER" id="PTHR43252:SF7">
    <property type="entry name" value="TRANSCRIPTIONAL REGULATOR YQJI"/>
    <property type="match status" value="1"/>
</dbReference>
<dbReference type="InterPro" id="IPR005149">
    <property type="entry name" value="Tscrpt_reg_PadR_N"/>
</dbReference>
<name>A0A0G9MSN1_9SPHN</name>
<dbReference type="PANTHER" id="PTHR43252">
    <property type="entry name" value="TRANSCRIPTIONAL REGULATOR YQJI"/>
    <property type="match status" value="1"/>
</dbReference>
<evidence type="ECO:0000313" key="2">
    <source>
        <dbReference type="EMBL" id="KLE33716.1"/>
    </source>
</evidence>
<gene>
    <name evidence="2" type="ORF">AAW01_05710</name>
</gene>
<reference evidence="2 3" key="1">
    <citation type="submission" date="2015-04" db="EMBL/GenBank/DDBJ databases">
        <title>The draft genome sequence of Erythrobacr gangjinensis K7-2.</title>
        <authorList>
            <person name="Zhuang L."/>
            <person name="Liu Y."/>
            <person name="Shao Z."/>
        </authorList>
    </citation>
    <scope>NUCLEOTIDE SEQUENCE [LARGE SCALE GENOMIC DNA]</scope>
    <source>
        <strain evidence="2 3">K7-2</strain>
    </source>
</reference>
<dbReference type="PATRIC" id="fig|502682.8.peg.1169"/>
<feature type="domain" description="Transcription regulator PadR N-terminal" evidence="1">
    <location>
        <begin position="63"/>
        <end position="133"/>
    </location>
</feature>
<comment type="caution">
    <text evidence="2">The sequence shown here is derived from an EMBL/GenBank/DDBJ whole genome shotgun (WGS) entry which is preliminary data.</text>
</comment>
<dbReference type="InterPro" id="IPR036390">
    <property type="entry name" value="WH_DNA-bd_sf"/>
</dbReference>
<dbReference type="EMBL" id="LBHC01000001">
    <property type="protein sequence ID" value="KLE33716.1"/>
    <property type="molecule type" value="Genomic_DNA"/>
</dbReference>
<dbReference type="InterPro" id="IPR036388">
    <property type="entry name" value="WH-like_DNA-bd_sf"/>
</dbReference>
<proteinExistence type="predicted"/>
<protein>
    <recommendedName>
        <fullName evidence="1">Transcription regulator PadR N-terminal domain-containing protein</fullName>
    </recommendedName>
</protein>
<evidence type="ECO:0000313" key="3">
    <source>
        <dbReference type="Proteomes" id="UP000053070"/>
    </source>
</evidence>